<sequence>MQIRHVIIKVDDQDKALAFYTSVLGFRKSQDRPGRVRWLTVASPRGPKGVELVLESNAHAPARASQKALYDAVFPAAILSTKDIAAEYQRLKGLGVKFRGKPKKMGSSTFVFFDDTCGNYIVLLQSEP</sequence>
<dbReference type="PANTHER" id="PTHR36437:SF2">
    <property type="entry name" value="GLYOXALASE_BLEOMYCIN RESISTANCE PROTEIN_DIOXYGENASE"/>
    <property type="match status" value="1"/>
</dbReference>
<dbReference type="Pfam" id="PF00903">
    <property type="entry name" value="Glyoxalase"/>
    <property type="match status" value="1"/>
</dbReference>
<evidence type="ECO:0000313" key="4">
    <source>
        <dbReference type="Proteomes" id="UP000445000"/>
    </source>
</evidence>
<dbReference type="SUPFAM" id="SSF54593">
    <property type="entry name" value="Glyoxalase/Bleomycin resistance protein/Dihydroxybiphenyl dioxygenase"/>
    <property type="match status" value="1"/>
</dbReference>
<accession>A0A829YNI1</accession>
<gene>
    <name evidence="3" type="ORF">GCM10011487_68970</name>
</gene>
<dbReference type="InterPro" id="IPR029068">
    <property type="entry name" value="Glyas_Bleomycin-R_OHBP_Dase"/>
</dbReference>
<dbReference type="GO" id="GO:0046872">
    <property type="term" value="F:metal ion binding"/>
    <property type="evidence" value="ECO:0007669"/>
    <property type="project" value="UniProtKB-KW"/>
</dbReference>
<dbReference type="InterPro" id="IPR004360">
    <property type="entry name" value="Glyas_Fos-R_dOase_dom"/>
</dbReference>
<feature type="domain" description="VOC" evidence="2">
    <location>
        <begin position="2"/>
        <end position="126"/>
    </location>
</feature>
<comment type="caution">
    <text evidence="3">The sequence shown here is derived from an EMBL/GenBank/DDBJ whole genome shotgun (WGS) entry which is preliminary data.</text>
</comment>
<dbReference type="PANTHER" id="PTHR36437">
    <property type="entry name" value="GLYOXALASE/BLEOMYCIN RESISTANCE PROTEIN/DIOXYGENASE"/>
    <property type="match status" value="1"/>
</dbReference>
<dbReference type="AlphaFoldDB" id="A0A829YNI1"/>
<reference evidence="4" key="1">
    <citation type="submission" date="2020-01" db="EMBL/GenBank/DDBJ databases">
        <title>'Steroidobacter agaridevorans' sp. nov., agar-degrading bacteria isolated from rhizosphere soils.</title>
        <authorList>
            <person name="Ikenaga M."/>
            <person name="Kataoka M."/>
            <person name="Murouchi A."/>
            <person name="Katsuragi S."/>
            <person name="Sakai M."/>
        </authorList>
    </citation>
    <scope>NUCLEOTIDE SEQUENCE [LARGE SCALE GENOMIC DNA]</scope>
    <source>
        <strain evidence="4">YU21-B</strain>
    </source>
</reference>
<dbReference type="RefSeq" id="WP_161816477.1">
    <property type="nucleotide sequence ID" value="NZ_BLJN01000012.1"/>
</dbReference>
<organism evidence="3 4">
    <name type="scientific">Steroidobacter agaridevorans</name>
    <dbReference type="NCBI Taxonomy" id="2695856"/>
    <lineage>
        <taxon>Bacteria</taxon>
        <taxon>Pseudomonadati</taxon>
        <taxon>Pseudomonadota</taxon>
        <taxon>Gammaproteobacteria</taxon>
        <taxon>Steroidobacterales</taxon>
        <taxon>Steroidobacteraceae</taxon>
        <taxon>Steroidobacter</taxon>
    </lineage>
</organism>
<name>A0A829YNI1_9GAMM</name>
<dbReference type="CDD" id="cd07263">
    <property type="entry name" value="VOC_like"/>
    <property type="match status" value="1"/>
</dbReference>
<keyword evidence="4" id="KW-1185">Reference proteome</keyword>
<evidence type="ECO:0000256" key="1">
    <source>
        <dbReference type="ARBA" id="ARBA00022723"/>
    </source>
</evidence>
<dbReference type="PROSITE" id="PS51819">
    <property type="entry name" value="VOC"/>
    <property type="match status" value="1"/>
</dbReference>
<protein>
    <recommendedName>
        <fullName evidence="2">VOC domain-containing protein</fullName>
    </recommendedName>
</protein>
<dbReference type="Gene3D" id="3.10.180.10">
    <property type="entry name" value="2,3-Dihydroxybiphenyl 1,2-Dioxygenase, domain 1"/>
    <property type="match status" value="1"/>
</dbReference>
<dbReference type="Proteomes" id="UP000445000">
    <property type="component" value="Unassembled WGS sequence"/>
</dbReference>
<evidence type="ECO:0000259" key="2">
    <source>
        <dbReference type="PROSITE" id="PS51819"/>
    </source>
</evidence>
<proteinExistence type="predicted"/>
<dbReference type="InterPro" id="IPR037523">
    <property type="entry name" value="VOC_core"/>
</dbReference>
<evidence type="ECO:0000313" key="3">
    <source>
        <dbReference type="EMBL" id="GFE84897.1"/>
    </source>
</evidence>
<keyword evidence="1" id="KW-0479">Metal-binding</keyword>
<dbReference type="EMBL" id="BLJN01000012">
    <property type="protein sequence ID" value="GFE84897.1"/>
    <property type="molecule type" value="Genomic_DNA"/>
</dbReference>
<dbReference type="InterPro" id="IPR018146">
    <property type="entry name" value="Glyoxalase_1_CS"/>
</dbReference>
<dbReference type="PROSITE" id="PS00934">
    <property type="entry name" value="GLYOXALASE_I_1"/>
    <property type="match status" value="1"/>
</dbReference>
<dbReference type="GO" id="GO:0004462">
    <property type="term" value="F:lactoylglutathione lyase activity"/>
    <property type="evidence" value="ECO:0007669"/>
    <property type="project" value="InterPro"/>
</dbReference>